<dbReference type="PANTHER" id="PTHR23357">
    <property type="entry name" value="RENALASE"/>
    <property type="match status" value="1"/>
</dbReference>
<dbReference type="PANTHER" id="PTHR23357:SF1">
    <property type="entry name" value="RENALASE"/>
    <property type="match status" value="1"/>
</dbReference>
<gene>
    <name evidence="2" type="ORF">L9F63_022141</name>
</gene>
<dbReference type="Pfam" id="PF01593">
    <property type="entry name" value="Amino_oxidase"/>
    <property type="match status" value="1"/>
</dbReference>
<name>A0AAD7ZPH8_DIPPU</name>
<reference evidence="2" key="2">
    <citation type="submission" date="2023-05" db="EMBL/GenBank/DDBJ databases">
        <authorList>
            <person name="Fouks B."/>
        </authorList>
    </citation>
    <scope>NUCLEOTIDE SEQUENCE</scope>
    <source>
        <strain evidence="2">Stay&amp;Tobe</strain>
        <tissue evidence="2">Testes</tissue>
    </source>
</reference>
<evidence type="ECO:0000313" key="3">
    <source>
        <dbReference type="Proteomes" id="UP001233999"/>
    </source>
</evidence>
<keyword evidence="3" id="KW-1185">Reference proteome</keyword>
<dbReference type="GO" id="GO:0016651">
    <property type="term" value="F:oxidoreductase activity, acting on NAD(P)H"/>
    <property type="evidence" value="ECO:0007669"/>
    <property type="project" value="InterPro"/>
</dbReference>
<reference evidence="2" key="1">
    <citation type="journal article" date="2023" name="IScience">
        <title>Live-bearing cockroach genome reveals convergent evolutionary mechanisms linked to viviparity in insects and beyond.</title>
        <authorList>
            <person name="Fouks B."/>
            <person name="Harrison M.C."/>
            <person name="Mikhailova A.A."/>
            <person name="Marchal E."/>
            <person name="English S."/>
            <person name="Carruthers M."/>
            <person name="Jennings E.C."/>
            <person name="Chiamaka E.L."/>
            <person name="Frigard R.A."/>
            <person name="Pippel M."/>
            <person name="Attardo G.M."/>
            <person name="Benoit J.B."/>
            <person name="Bornberg-Bauer E."/>
            <person name="Tobe S.S."/>
        </authorList>
    </citation>
    <scope>NUCLEOTIDE SEQUENCE</scope>
    <source>
        <strain evidence="2">Stay&amp;Tobe</strain>
    </source>
</reference>
<evidence type="ECO:0000259" key="1">
    <source>
        <dbReference type="Pfam" id="PF01593"/>
    </source>
</evidence>
<dbReference type="InterPro" id="IPR040174">
    <property type="entry name" value="RNLS"/>
</dbReference>
<dbReference type="InterPro" id="IPR036188">
    <property type="entry name" value="FAD/NAD-bd_sf"/>
</dbReference>
<feature type="domain" description="Amine oxidase" evidence="1">
    <location>
        <begin position="87"/>
        <end position="334"/>
    </location>
</feature>
<organism evidence="2 3">
    <name type="scientific">Diploptera punctata</name>
    <name type="common">Pacific beetle cockroach</name>
    <dbReference type="NCBI Taxonomy" id="6984"/>
    <lineage>
        <taxon>Eukaryota</taxon>
        <taxon>Metazoa</taxon>
        <taxon>Ecdysozoa</taxon>
        <taxon>Arthropoda</taxon>
        <taxon>Hexapoda</taxon>
        <taxon>Insecta</taxon>
        <taxon>Pterygota</taxon>
        <taxon>Neoptera</taxon>
        <taxon>Polyneoptera</taxon>
        <taxon>Dictyoptera</taxon>
        <taxon>Blattodea</taxon>
        <taxon>Blaberoidea</taxon>
        <taxon>Blaberidae</taxon>
        <taxon>Diplopterinae</taxon>
        <taxon>Diploptera</taxon>
    </lineage>
</organism>
<dbReference type="Gene3D" id="3.50.50.60">
    <property type="entry name" value="FAD/NAD(P)-binding domain"/>
    <property type="match status" value="1"/>
</dbReference>
<dbReference type="Gene3D" id="3.90.660.10">
    <property type="match status" value="1"/>
</dbReference>
<accession>A0AAD7ZPH8</accession>
<sequence>MTCKILLVGTGITGAVIASRLRTKLQNDISLVVWDKAKGCGGRMSTSRSPLNLECQADLGAQYITLSQENFQQHKDLYESLLNEKLLEPLSCKIEGMKDMPKGTQHLVAPNGMNSLVKYFFNNVPDKTCFEHHVSMVSYRDRKWKVETESGVNELFDIVILTMPIPQIFHLTDTIKNCISNDIINNLASVKYSSRYALVLFFNSIYALETNWDAKYVYNDEVFRYISFDNRKRNRPDLPLAAVFHTSVQYGLDNIERDLSDIQNELVNRVNNMFPTWPKPVYIKCHRWRYSQVLSPYKGQPGFVTLAENPLLIAGGDGFKSSHINDCISSAVAVTDVIFETIKNSK</sequence>
<dbReference type="InterPro" id="IPR002937">
    <property type="entry name" value="Amino_oxidase"/>
</dbReference>
<dbReference type="GO" id="GO:0005576">
    <property type="term" value="C:extracellular region"/>
    <property type="evidence" value="ECO:0007669"/>
    <property type="project" value="TreeGrafter"/>
</dbReference>
<dbReference type="SUPFAM" id="SSF51905">
    <property type="entry name" value="FAD/NAD(P)-binding domain"/>
    <property type="match status" value="1"/>
</dbReference>
<dbReference type="Pfam" id="PF13450">
    <property type="entry name" value="NAD_binding_8"/>
    <property type="match status" value="1"/>
</dbReference>
<comment type="caution">
    <text evidence="2">The sequence shown here is derived from an EMBL/GenBank/DDBJ whole genome shotgun (WGS) entry which is preliminary data.</text>
</comment>
<evidence type="ECO:0000313" key="2">
    <source>
        <dbReference type="EMBL" id="KAJ9583523.1"/>
    </source>
</evidence>
<dbReference type="EMBL" id="JASPKZ010007573">
    <property type="protein sequence ID" value="KAJ9583523.1"/>
    <property type="molecule type" value="Genomic_DNA"/>
</dbReference>
<proteinExistence type="predicted"/>
<dbReference type="AlphaFoldDB" id="A0AAD7ZPH8"/>
<dbReference type="Proteomes" id="UP001233999">
    <property type="component" value="Unassembled WGS sequence"/>
</dbReference>
<protein>
    <recommendedName>
        <fullName evidence="1">Amine oxidase domain-containing protein</fullName>
    </recommendedName>
</protein>